<evidence type="ECO:0008006" key="3">
    <source>
        <dbReference type="Google" id="ProtNLM"/>
    </source>
</evidence>
<name>A0ABQ1N5L7_9BACT</name>
<evidence type="ECO:0000313" key="2">
    <source>
        <dbReference type="Proteomes" id="UP000635885"/>
    </source>
</evidence>
<dbReference type="Proteomes" id="UP000635885">
    <property type="component" value="Unassembled WGS sequence"/>
</dbReference>
<proteinExistence type="predicted"/>
<comment type="caution">
    <text evidence="1">The sequence shown here is derived from an EMBL/GenBank/DDBJ whole genome shotgun (WGS) entry which is preliminary data.</text>
</comment>
<reference evidence="2" key="1">
    <citation type="journal article" date="2019" name="Int. J. Syst. Evol. Microbiol.">
        <title>The Global Catalogue of Microorganisms (GCM) 10K type strain sequencing project: providing services to taxonomists for standard genome sequencing and annotation.</title>
        <authorList>
            <consortium name="The Broad Institute Genomics Platform"/>
            <consortium name="The Broad Institute Genome Sequencing Center for Infectious Disease"/>
            <person name="Wu L."/>
            <person name="Ma J."/>
        </authorList>
    </citation>
    <scope>NUCLEOTIDE SEQUENCE [LARGE SCALE GENOMIC DNA]</scope>
    <source>
        <strain evidence="2">CGMCC 1.12479</strain>
    </source>
</reference>
<gene>
    <name evidence="1" type="ORF">GCM10010993_32730</name>
</gene>
<evidence type="ECO:0000313" key="1">
    <source>
        <dbReference type="EMBL" id="GGC51679.1"/>
    </source>
</evidence>
<keyword evidence="2" id="KW-1185">Reference proteome</keyword>
<organism evidence="1 2">
    <name type="scientific">Belliella aquatica</name>
    <dbReference type="NCBI Taxonomy" id="1323734"/>
    <lineage>
        <taxon>Bacteria</taxon>
        <taxon>Pseudomonadati</taxon>
        <taxon>Bacteroidota</taxon>
        <taxon>Cytophagia</taxon>
        <taxon>Cytophagales</taxon>
        <taxon>Cyclobacteriaceae</taxon>
        <taxon>Belliella</taxon>
    </lineage>
</organism>
<dbReference type="RefSeq" id="WP_188444184.1">
    <property type="nucleotide sequence ID" value="NZ_BMFD01000016.1"/>
</dbReference>
<accession>A0ABQ1N5L7</accession>
<sequence>MIATIPQLMKSLFLVTILTFILSSCSDRPPETIEFPEGLEQIYVGEVNENLCLDCDKKMVGYFGLQTGRSTNYLMLISKSIHELKEKNEDLPVIFVFGGQHPKGVIDKDYLLRVLEKIDFPYPVLYDRDDQFYKLNKLENYPQKKDIQIYLVEKNLIHSEAAPGIPGFDKQIKDFLE</sequence>
<dbReference type="EMBL" id="BMFD01000016">
    <property type="protein sequence ID" value="GGC51679.1"/>
    <property type="molecule type" value="Genomic_DNA"/>
</dbReference>
<protein>
    <recommendedName>
        <fullName evidence="3">Lipoprotein</fullName>
    </recommendedName>
</protein>